<dbReference type="SUPFAM" id="SSF51338">
    <property type="entry name" value="Composite domain of metallo-dependent hydrolases"/>
    <property type="match status" value="1"/>
</dbReference>
<dbReference type="PATRIC" id="fig|629263.4.peg.1175"/>
<dbReference type="AlphaFoldDB" id="F3G538"/>
<proteinExistence type="predicted"/>
<name>F3G538_PSESJ</name>
<reference evidence="3 4" key="1">
    <citation type="journal article" date="2011" name="PLoS Pathog.">
        <title>Dynamic evolution of pathogenicity revealed by sequencing and comparative genomics of 19 Pseudomonas syringae isolates.</title>
        <authorList>
            <person name="Baltrus D.A."/>
            <person name="Nishimura M.T."/>
            <person name="Romanchuk A."/>
            <person name="Chang J.H."/>
            <person name="Mukhtar M.S."/>
            <person name="Cherkis K."/>
            <person name="Roach J."/>
            <person name="Grant S.R."/>
            <person name="Jones C.D."/>
            <person name="Dangl J.L."/>
        </authorList>
    </citation>
    <scope>NUCLEOTIDE SEQUENCE [LARGE SCALE GENOMIC DNA]</scope>
    <source>
        <strain evidence="3 4">1704B</strain>
    </source>
</reference>
<dbReference type="GO" id="GO:0016810">
    <property type="term" value="F:hydrolase activity, acting on carbon-nitrogen (but not peptide) bonds"/>
    <property type="evidence" value="ECO:0007669"/>
    <property type="project" value="InterPro"/>
</dbReference>
<dbReference type="HOGENOM" id="CLU_2189604_0_0_6"/>
<dbReference type="Proteomes" id="UP000004986">
    <property type="component" value="Unassembled WGS sequence"/>
</dbReference>
<dbReference type="Pfam" id="PF07969">
    <property type="entry name" value="Amidohydro_3"/>
    <property type="match status" value="1"/>
</dbReference>
<gene>
    <name evidence="3" type="ORF">PSYPI_07120</name>
</gene>
<dbReference type="Gene3D" id="3.20.20.140">
    <property type="entry name" value="Metal-dependent hydrolases"/>
    <property type="match status" value="1"/>
</dbReference>
<feature type="region of interest" description="Disordered" evidence="1">
    <location>
        <begin position="80"/>
        <end position="108"/>
    </location>
</feature>
<evidence type="ECO:0000256" key="1">
    <source>
        <dbReference type="SAM" id="MobiDB-lite"/>
    </source>
</evidence>
<protein>
    <submittedName>
        <fullName evidence="3">N-acyl-D-amino acid deacylase family protein</fullName>
    </submittedName>
</protein>
<accession>F3G538</accession>
<keyword evidence="4" id="KW-1185">Reference proteome</keyword>
<comment type="caution">
    <text evidence="3">The sequence shown here is derived from an EMBL/GenBank/DDBJ whole genome shotgun (WGS) entry which is preliminary data.</text>
</comment>
<dbReference type="EMBL" id="AEAI01000350">
    <property type="protein sequence ID" value="EGH42188.1"/>
    <property type="molecule type" value="Genomic_DNA"/>
</dbReference>
<feature type="non-terminal residue" evidence="3">
    <location>
        <position position="1"/>
    </location>
</feature>
<evidence type="ECO:0000313" key="3">
    <source>
        <dbReference type="EMBL" id="EGH42188.1"/>
    </source>
</evidence>
<evidence type="ECO:0000313" key="4">
    <source>
        <dbReference type="Proteomes" id="UP000004986"/>
    </source>
</evidence>
<feature type="domain" description="Amidohydrolase 3" evidence="2">
    <location>
        <begin position="5"/>
        <end position="77"/>
    </location>
</feature>
<sequence length="108" mass="11959">HNGRDKGLFALHTAVHKMTGLSAARFALHERGLIREGYWADLVLFNPQTVRDIADFKDPQRAAQGIDSVWVNGRLSYADGKPQGERQGRFLPRSGSLREGFADAKAPT</sequence>
<organism evidence="3 4">
    <name type="scientific">Pseudomonas syringae pv. pisi str. 1704B</name>
    <dbReference type="NCBI Taxonomy" id="629263"/>
    <lineage>
        <taxon>Bacteria</taxon>
        <taxon>Pseudomonadati</taxon>
        <taxon>Pseudomonadota</taxon>
        <taxon>Gammaproteobacteria</taxon>
        <taxon>Pseudomonadales</taxon>
        <taxon>Pseudomonadaceae</taxon>
        <taxon>Pseudomonas</taxon>
        <taxon>Pseudomonas syringae</taxon>
    </lineage>
</organism>
<dbReference type="InterPro" id="IPR011059">
    <property type="entry name" value="Metal-dep_hydrolase_composite"/>
</dbReference>
<dbReference type="InterPro" id="IPR013108">
    <property type="entry name" value="Amidohydro_3"/>
</dbReference>
<dbReference type="Gene3D" id="2.30.40.10">
    <property type="entry name" value="Urease, subunit C, domain 1"/>
    <property type="match status" value="1"/>
</dbReference>
<evidence type="ECO:0000259" key="2">
    <source>
        <dbReference type="Pfam" id="PF07969"/>
    </source>
</evidence>